<keyword evidence="1" id="KW-0812">Transmembrane</keyword>
<evidence type="ECO:0000256" key="1">
    <source>
        <dbReference type="SAM" id="Phobius"/>
    </source>
</evidence>
<dbReference type="GO" id="GO:0032259">
    <property type="term" value="P:methylation"/>
    <property type="evidence" value="ECO:0007669"/>
    <property type="project" value="UniProtKB-KW"/>
</dbReference>
<keyword evidence="3" id="KW-0808">Transferase</keyword>
<dbReference type="InterPro" id="IPR029063">
    <property type="entry name" value="SAM-dependent_MTases_sf"/>
</dbReference>
<accession>A0A0G0WLN2</accession>
<keyword evidence="3" id="KW-0489">Methyltransferase</keyword>
<dbReference type="InterPro" id="IPR013216">
    <property type="entry name" value="Methyltransf_11"/>
</dbReference>
<evidence type="ECO:0000313" key="4">
    <source>
        <dbReference type="Proteomes" id="UP000034299"/>
    </source>
</evidence>
<reference evidence="3 4" key="1">
    <citation type="journal article" date="2015" name="Nature">
        <title>rRNA introns, odd ribosomes, and small enigmatic genomes across a large radiation of phyla.</title>
        <authorList>
            <person name="Brown C.T."/>
            <person name="Hug L.A."/>
            <person name="Thomas B.C."/>
            <person name="Sharon I."/>
            <person name="Castelle C.J."/>
            <person name="Singh A."/>
            <person name="Wilkins M.J."/>
            <person name="Williams K.H."/>
            <person name="Banfield J.F."/>
        </authorList>
    </citation>
    <scope>NUCLEOTIDE SEQUENCE [LARGE SCALE GENOMIC DNA]</scope>
</reference>
<comment type="caution">
    <text evidence="3">The sequence shown here is derived from an EMBL/GenBank/DDBJ whole genome shotgun (WGS) entry which is preliminary data.</text>
</comment>
<evidence type="ECO:0000313" key="3">
    <source>
        <dbReference type="EMBL" id="KKS13659.1"/>
    </source>
</evidence>
<dbReference type="Proteomes" id="UP000034299">
    <property type="component" value="Unassembled WGS sequence"/>
</dbReference>
<keyword evidence="1" id="KW-0472">Membrane</keyword>
<feature type="transmembrane region" description="Helical" evidence="1">
    <location>
        <begin position="163"/>
        <end position="182"/>
    </location>
</feature>
<feature type="transmembrane region" description="Helical" evidence="1">
    <location>
        <begin position="188"/>
        <end position="206"/>
    </location>
</feature>
<organism evidence="3 4">
    <name type="scientific">Candidatus Magasanikbacteria bacterium GW2011_GWA2_41_55</name>
    <dbReference type="NCBI Taxonomy" id="1619038"/>
    <lineage>
        <taxon>Bacteria</taxon>
        <taxon>Candidatus Magasanikiibacteriota</taxon>
    </lineage>
</organism>
<name>A0A0G0WLN2_9BACT</name>
<gene>
    <name evidence="3" type="ORF">UU69_C0001G0036</name>
</gene>
<dbReference type="SUPFAM" id="SSF53335">
    <property type="entry name" value="S-adenosyl-L-methionine-dependent methyltransferases"/>
    <property type="match status" value="1"/>
</dbReference>
<dbReference type="Pfam" id="PF08241">
    <property type="entry name" value="Methyltransf_11"/>
    <property type="match status" value="1"/>
</dbReference>
<proteinExistence type="predicted"/>
<keyword evidence="1" id="KW-1133">Transmembrane helix</keyword>
<protein>
    <submittedName>
        <fullName evidence="3">Methyltransferase type 11</fullName>
    </submittedName>
</protein>
<evidence type="ECO:0000259" key="2">
    <source>
        <dbReference type="Pfam" id="PF08241"/>
    </source>
</evidence>
<dbReference type="Gene3D" id="3.40.50.150">
    <property type="entry name" value="Vaccinia Virus protein VP39"/>
    <property type="match status" value="1"/>
</dbReference>
<dbReference type="AlphaFoldDB" id="A0A0G0WLN2"/>
<dbReference type="GO" id="GO:0008757">
    <property type="term" value="F:S-adenosylmethionine-dependent methyltransferase activity"/>
    <property type="evidence" value="ECO:0007669"/>
    <property type="project" value="InterPro"/>
</dbReference>
<sequence length="230" mass="26406">MGNFETQLRDFFKQWPRFYYFVANVFGPTWFSGLSDGDFLQKYPSVGKKLNLGSGPRALSGDLINVDILPFPNVQMVADIRKLPLPNASVSQVVCDNVLEHVEEPTEVIVEIYRVLEKGGTAYFCNPFLYPFHASPNDFYRWTDAGFLKMINRFELLEKGVRSGIFSALSAYLCYLLATLFSFGNKNLYWFLVNLSIFIFFPIKLLDALFCKLPFTENTAAVLYYVVRKK</sequence>
<feature type="domain" description="Methyltransferase type 11" evidence="2">
    <location>
        <begin position="76"/>
        <end position="124"/>
    </location>
</feature>
<dbReference type="EMBL" id="LCBP01000001">
    <property type="protein sequence ID" value="KKS13659.1"/>
    <property type="molecule type" value="Genomic_DNA"/>
</dbReference>